<dbReference type="InterPro" id="IPR008929">
    <property type="entry name" value="Chondroitin_lyas"/>
</dbReference>
<evidence type="ECO:0000259" key="5">
    <source>
        <dbReference type="Pfam" id="PF07940"/>
    </source>
</evidence>
<evidence type="ECO:0000256" key="4">
    <source>
        <dbReference type="ARBA" id="ARBA00023239"/>
    </source>
</evidence>
<feature type="domain" description="Heparinase II/III-like C-terminal" evidence="5">
    <location>
        <begin position="437"/>
        <end position="673"/>
    </location>
</feature>
<proteinExistence type="predicted"/>
<dbReference type="eggNOG" id="COG5360">
    <property type="taxonomic scope" value="Bacteria"/>
</dbReference>
<dbReference type="Pfam" id="PF16889">
    <property type="entry name" value="Hepar_II_III_N"/>
    <property type="match status" value="1"/>
</dbReference>
<dbReference type="GO" id="GO:0042597">
    <property type="term" value="C:periplasmic space"/>
    <property type="evidence" value="ECO:0007669"/>
    <property type="project" value="UniProtKB-SubCell"/>
</dbReference>
<evidence type="ECO:0000256" key="1">
    <source>
        <dbReference type="ARBA" id="ARBA00004418"/>
    </source>
</evidence>
<evidence type="ECO:0000259" key="6">
    <source>
        <dbReference type="Pfam" id="PF16889"/>
    </source>
</evidence>
<protein>
    <submittedName>
        <fullName evidence="8">Heparinase II/III family protein</fullName>
    </submittedName>
    <submittedName>
        <fullName evidence="7">Heparinase II/III-like protein</fullName>
    </submittedName>
</protein>
<sequence>MSIKTKLKKLSRVTAAELLFRLKEKWIIVREKKAYPAILDQYFDDDFSLFMDDAAQMLKPIDEGSPAQIFHSPGRRPLLSEPLSEKKKEIFKKQFNRQFKKTIERADDFLQHKFRFLGVSFQLPDPIPWQSDPVSLKPFPTGFYDEVDIFTNQNPGDIKHVWEVNRLQFLIEVAKAYYLTDDEKYRRKIDALLDDWYRKNPYQTGIAWASALEVGVRALALIWTLHFYSAGNNPNPQTIKTILKILYWSGLFLNDHLSIYFSPYNHLIGETAALFAIGFLFPEFKGADRWRQKALRVLKEQVEKQFHADGGSVEQATFYHHFTLGFYLQAIALLRHNRKAVPPEMLQRVEKALEFSMHMMRPDGTFPYIGDIDDARSIYFSDPTSWDFRSYQCFGAVWFKRSDMKFMSGGLQEDAFWMLSEQELKDFETLKTEKPRAKTIFLDQSGYYVFRSGFEESSHFSLMDCGPLADGVFYDETPSAAHGHADLLQIEIAPCGEPLLIDPGFSNYRGEYDWHTYFRSTAAHNTVTINGQSQARQTGILKWSFAPRFKRLSVVQQNGFSGVCGEHYGYQKLTGKPVHRRYFLFIDQTFWLAVDYLYAEENTAFNLELNWHFNHFVQVEKLAGQTGFKASGRNSALLILPALPANLQTAVELKKGGKNPDEGWISPTYRRRLPAPLLSYQIKTSLPLIVPTVFLPEKQDARWEIRQTESDYSLRLGRQSYQIKRAERPDSDEILTVTVGNQTLYVTGREPYFRQS</sequence>
<gene>
    <name evidence="7" type="ORF">Cabys_1106</name>
    <name evidence="8" type="ORF">Calab_2312</name>
</gene>
<comment type="subcellular location">
    <subcellularLocation>
        <location evidence="1">Periplasm</location>
    </subcellularLocation>
</comment>
<keyword evidence="3" id="KW-0574">Periplasm</keyword>
<reference evidence="7 10" key="2">
    <citation type="submission" date="2016-11" db="EMBL/GenBank/DDBJ databases">
        <title>Genomic analysis of Caldithrix abyssi and proposal of a novel bacterial phylum Caldithrichaeota.</title>
        <authorList>
            <person name="Kublanov I."/>
            <person name="Sigalova O."/>
            <person name="Gavrilov S."/>
            <person name="Lebedinsky A."/>
            <person name="Ivanova N."/>
            <person name="Daum C."/>
            <person name="Reddy T."/>
            <person name="Klenk H.P."/>
            <person name="Goker M."/>
            <person name="Reva O."/>
            <person name="Miroshnichenko M."/>
            <person name="Kyprides N."/>
            <person name="Woyke T."/>
            <person name="Gelfand M."/>
        </authorList>
    </citation>
    <scope>NUCLEOTIDE SEQUENCE [LARGE SCALE GENOMIC DNA]</scope>
    <source>
        <strain evidence="7 10">LF13</strain>
    </source>
</reference>
<keyword evidence="9" id="KW-1185">Reference proteome</keyword>
<dbReference type="InterPro" id="IPR012480">
    <property type="entry name" value="Hepar_II_III_C"/>
</dbReference>
<evidence type="ECO:0000313" key="9">
    <source>
        <dbReference type="Proteomes" id="UP000004671"/>
    </source>
</evidence>
<dbReference type="Gene3D" id="2.70.98.70">
    <property type="match status" value="1"/>
</dbReference>
<feature type="domain" description="Heparin-sulfate lyase N-terminal" evidence="6">
    <location>
        <begin position="100"/>
        <end position="372"/>
    </location>
</feature>
<dbReference type="Gene3D" id="1.50.10.100">
    <property type="entry name" value="Chondroitin AC/alginate lyase"/>
    <property type="match status" value="1"/>
</dbReference>
<dbReference type="EMBL" id="CM001402">
    <property type="protein sequence ID" value="EHO41922.1"/>
    <property type="molecule type" value="Genomic_DNA"/>
</dbReference>
<dbReference type="Proteomes" id="UP000183868">
    <property type="component" value="Chromosome"/>
</dbReference>
<name>H1XXD7_CALAY</name>
<dbReference type="STRING" id="880073.Cabys_1106"/>
<dbReference type="Pfam" id="PF07940">
    <property type="entry name" value="Hepar_II_III_C"/>
    <property type="match status" value="1"/>
</dbReference>
<dbReference type="InParanoid" id="H1XXD7"/>
<dbReference type="Proteomes" id="UP000004671">
    <property type="component" value="Chromosome"/>
</dbReference>
<keyword evidence="2" id="KW-0732">Signal</keyword>
<dbReference type="GO" id="GO:0016829">
    <property type="term" value="F:lyase activity"/>
    <property type="evidence" value="ECO:0007669"/>
    <property type="project" value="UniProtKB-KW"/>
</dbReference>
<keyword evidence="4" id="KW-0456">Lyase</keyword>
<evidence type="ECO:0000256" key="2">
    <source>
        <dbReference type="ARBA" id="ARBA00022729"/>
    </source>
</evidence>
<dbReference type="SUPFAM" id="SSF48230">
    <property type="entry name" value="Chondroitin AC/alginate lyase"/>
    <property type="match status" value="1"/>
</dbReference>
<dbReference type="RefSeq" id="WP_006929109.1">
    <property type="nucleotide sequence ID" value="NZ_CM001402.1"/>
</dbReference>
<organism evidence="8 9">
    <name type="scientific">Caldithrix abyssi DSM 13497</name>
    <dbReference type="NCBI Taxonomy" id="880073"/>
    <lineage>
        <taxon>Bacteria</taxon>
        <taxon>Pseudomonadati</taxon>
        <taxon>Calditrichota</taxon>
        <taxon>Calditrichia</taxon>
        <taxon>Calditrichales</taxon>
        <taxon>Calditrichaceae</taxon>
        <taxon>Caldithrix</taxon>
    </lineage>
</organism>
<dbReference type="InterPro" id="IPR031680">
    <property type="entry name" value="Hepar_II_III_N"/>
</dbReference>
<evidence type="ECO:0000313" key="10">
    <source>
        <dbReference type="Proteomes" id="UP000183868"/>
    </source>
</evidence>
<dbReference type="AlphaFoldDB" id="H1XXD7"/>
<accession>H1XXD7</accession>
<evidence type="ECO:0000313" key="7">
    <source>
        <dbReference type="EMBL" id="APF17855.1"/>
    </source>
</evidence>
<dbReference type="KEGG" id="caby:Cabys_1106"/>
<dbReference type="PANTHER" id="PTHR39210">
    <property type="entry name" value="HEPARIN-SULFATE LYASE"/>
    <property type="match status" value="1"/>
</dbReference>
<dbReference type="PANTHER" id="PTHR39210:SF1">
    <property type="entry name" value="HEPARIN-SULFATE LYASE"/>
    <property type="match status" value="1"/>
</dbReference>
<dbReference type="EMBL" id="CP018099">
    <property type="protein sequence ID" value="APF17855.1"/>
    <property type="molecule type" value="Genomic_DNA"/>
</dbReference>
<evidence type="ECO:0000313" key="8">
    <source>
        <dbReference type="EMBL" id="EHO41922.1"/>
    </source>
</evidence>
<dbReference type="HOGENOM" id="CLU_022012_0_0_0"/>
<dbReference type="OrthoDB" id="9763014at2"/>
<evidence type="ECO:0000256" key="3">
    <source>
        <dbReference type="ARBA" id="ARBA00022764"/>
    </source>
</evidence>
<reference evidence="8 9" key="1">
    <citation type="submission" date="2011-09" db="EMBL/GenBank/DDBJ databases">
        <title>The permanent draft genome of Caldithrix abyssi DSM 13497.</title>
        <authorList>
            <consortium name="US DOE Joint Genome Institute (JGI-PGF)"/>
            <person name="Lucas S."/>
            <person name="Han J."/>
            <person name="Lapidus A."/>
            <person name="Bruce D."/>
            <person name="Goodwin L."/>
            <person name="Pitluck S."/>
            <person name="Peters L."/>
            <person name="Kyrpides N."/>
            <person name="Mavromatis K."/>
            <person name="Ivanova N."/>
            <person name="Mikhailova N."/>
            <person name="Chertkov O."/>
            <person name="Detter J.C."/>
            <person name="Tapia R."/>
            <person name="Han C."/>
            <person name="Land M."/>
            <person name="Hauser L."/>
            <person name="Markowitz V."/>
            <person name="Cheng J.-F."/>
            <person name="Hugenholtz P."/>
            <person name="Woyke T."/>
            <person name="Wu D."/>
            <person name="Spring S."/>
            <person name="Brambilla E."/>
            <person name="Klenk H.-P."/>
            <person name="Eisen J.A."/>
        </authorList>
    </citation>
    <scope>NUCLEOTIDE SEQUENCE [LARGE SCALE GENOMIC DNA]</scope>
    <source>
        <strain evidence="8 9">DSM 13497</strain>
    </source>
</reference>
<dbReference type="PaxDb" id="880073-Calab_2312"/>